<organism evidence="3 4">
    <name type="scientific">Apiosordaria backusii</name>
    <dbReference type="NCBI Taxonomy" id="314023"/>
    <lineage>
        <taxon>Eukaryota</taxon>
        <taxon>Fungi</taxon>
        <taxon>Dikarya</taxon>
        <taxon>Ascomycota</taxon>
        <taxon>Pezizomycotina</taxon>
        <taxon>Sordariomycetes</taxon>
        <taxon>Sordariomycetidae</taxon>
        <taxon>Sordariales</taxon>
        <taxon>Lasiosphaeriaceae</taxon>
        <taxon>Apiosordaria</taxon>
    </lineage>
</organism>
<dbReference type="Proteomes" id="UP001172159">
    <property type="component" value="Unassembled WGS sequence"/>
</dbReference>
<evidence type="ECO:0000256" key="1">
    <source>
        <dbReference type="SAM" id="MobiDB-lite"/>
    </source>
</evidence>
<evidence type="ECO:0000256" key="2">
    <source>
        <dbReference type="SAM" id="SignalP"/>
    </source>
</evidence>
<accession>A0AA40EMB9</accession>
<evidence type="ECO:0000313" key="3">
    <source>
        <dbReference type="EMBL" id="KAK0742000.1"/>
    </source>
</evidence>
<feature type="signal peptide" evidence="2">
    <location>
        <begin position="1"/>
        <end position="18"/>
    </location>
</feature>
<evidence type="ECO:0000313" key="4">
    <source>
        <dbReference type="Proteomes" id="UP001172159"/>
    </source>
</evidence>
<name>A0AA40EMB9_9PEZI</name>
<dbReference type="AlphaFoldDB" id="A0AA40EMB9"/>
<feature type="chain" id="PRO_5041287628" evidence="2">
    <location>
        <begin position="19"/>
        <end position="404"/>
    </location>
</feature>
<proteinExistence type="predicted"/>
<protein>
    <submittedName>
        <fullName evidence="3">Uncharacterized protein</fullName>
    </submittedName>
</protein>
<feature type="region of interest" description="Disordered" evidence="1">
    <location>
        <begin position="122"/>
        <end position="156"/>
    </location>
</feature>
<comment type="caution">
    <text evidence="3">The sequence shown here is derived from an EMBL/GenBank/DDBJ whole genome shotgun (WGS) entry which is preliminary data.</text>
</comment>
<reference evidence="3" key="1">
    <citation type="submission" date="2023-06" db="EMBL/GenBank/DDBJ databases">
        <title>Genome-scale phylogeny and comparative genomics of the fungal order Sordariales.</title>
        <authorList>
            <consortium name="Lawrence Berkeley National Laboratory"/>
            <person name="Hensen N."/>
            <person name="Bonometti L."/>
            <person name="Westerberg I."/>
            <person name="Brannstrom I.O."/>
            <person name="Guillou S."/>
            <person name="Cros-Aarteil S."/>
            <person name="Calhoun S."/>
            <person name="Haridas S."/>
            <person name="Kuo A."/>
            <person name="Mondo S."/>
            <person name="Pangilinan J."/>
            <person name="Riley R."/>
            <person name="Labutti K."/>
            <person name="Andreopoulos B."/>
            <person name="Lipzen A."/>
            <person name="Chen C."/>
            <person name="Yanf M."/>
            <person name="Daum C."/>
            <person name="Ng V."/>
            <person name="Clum A."/>
            <person name="Steindorff A."/>
            <person name="Ohm R."/>
            <person name="Martin F."/>
            <person name="Silar P."/>
            <person name="Natvig D."/>
            <person name="Lalanne C."/>
            <person name="Gautier V."/>
            <person name="Ament-Velasquez S.L."/>
            <person name="Kruys A."/>
            <person name="Hutchinson M.I."/>
            <person name="Powell A.J."/>
            <person name="Barry K."/>
            <person name="Miller A.N."/>
            <person name="Grigoriev I.V."/>
            <person name="Debuchy R."/>
            <person name="Gladieux P."/>
            <person name="Thoren M.H."/>
            <person name="Johannesson H."/>
        </authorList>
    </citation>
    <scope>NUCLEOTIDE SEQUENCE</scope>
    <source>
        <strain evidence="3">CBS 540.89</strain>
    </source>
</reference>
<gene>
    <name evidence="3" type="ORF">B0T21DRAFT_381740</name>
</gene>
<sequence>MITATLLVAATLAAASVAVSSPLSTPFLLTTGPDIHKLASWTSNPIRTVVTVNSNRIDVLAAAEEDIPKVLEKLRELCAGPYANKYPEICEHLEDDDLWWPTAAPSLSSSILSSISILQSPSATPTQAEPTSSLATPSSSLVSENPVTSLPSASPAESSASIVTATTLITSSIYGSHLTTPLAETVECPYSTAKGEDGDTKPRCTVITIYHHLPIPTLITVTGPILSFPRNGAPGITLEAAKIKTRIRTTIVKTEVVTYLPLAVDDDQPPASTVELVQPTTPTPEVTIVVPVLEPEPSRPTTPRPTWSGYEPFPSISWFRSADPPAGCTQTESIFKKITDFQTATVYAETARATRVIGCECPNIKVVHVGGPEVVIAARTTVTLEEVVTETGFACLTTGVGVGG</sequence>
<keyword evidence="2" id="KW-0732">Signal</keyword>
<dbReference type="EMBL" id="JAUKTV010000003">
    <property type="protein sequence ID" value="KAK0742000.1"/>
    <property type="molecule type" value="Genomic_DNA"/>
</dbReference>
<keyword evidence="4" id="KW-1185">Reference proteome</keyword>